<gene>
    <name evidence="2" type="ORF">COU03_03045</name>
</gene>
<accession>A0A2H0UWE5</accession>
<dbReference type="InterPro" id="IPR041633">
    <property type="entry name" value="Polbeta"/>
</dbReference>
<feature type="domain" description="Polymerase beta nucleotidyltransferase" evidence="1">
    <location>
        <begin position="12"/>
        <end position="91"/>
    </location>
</feature>
<name>A0A2H0UWE5_9BACT</name>
<comment type="caution">
    <text evidence="2">The sequence shown here is derived from an EMBL/GenBank/DDBJ whole genome shotgun (WGS) entry which is preliminary data.</text>
</comment>
<evidence type="ECO:0000313" key="3">
    <source>
        <dbReference type="Proteomes" id="UP000228906"/>
    </source>
</evidence>
<reference evidence="3" key="1">
    <citation type="submission" date="2017-09" db="EMBL/GenBank/DDBJ databases">
        <title>Depth-based differentiation of microbial function through sediment-hosted aquifers and enrichment of novel symbionts in the deep terrestrial subsurface.</title>
        <authorList>
            <person name="Probst A.J."/>
            <person name="Ladd B."/>
            <person name="Jarett J.K."/>
            <person name="Geller-Mcgrath D.E."/>
            <person name="Sieber C.M.K."/>
            <person name="Emerson J.B."/>
            <person name="Anantharaman K."/>
            <person name="Thomas B.C."/>
            <person name="Malmstrom R."/>
            <person name="Stieglmeier M."/>
            <person name="Klingl A."/>
            <person name="Woyke T."/>
            <person name="Ryan C.M."/>
            <person name="Banfield J.F."/>
        </authorList>
    </citation>
    <scope>NUCLEOTIDE SEQUENCE [LARGE SCALE GENOMIC DNA]</scope>
</reference>
<evidence type="ECO:0000259" key="1">
    <source>
        <dbReference type="Pfam" id="PF18765"/>
    </source>
</evidence>
<protein>
    <submittedName>
        <fullName evidence="2">Nucleotidyltransferase domain-containing protein</fullName>
    </submittedName>
</protein>
<dbReference type="AlphaFoldDB" id="A0A2H0UWE5"/>
<sequence length="96" mass="10780">MTEENALRTIKKIILEFVDQKTHQLFLFGSRANGQARKFSDFDIGIKGKKPLSLKTVALIKEALEDSDLPFEVDVVDMAGAAEKFKKLALTKIKKL</sequence>
<dbReference type="Pfam" id="PF18765">
    <property type="entry name" value="Polbeta"/>
    <property type="match status" value="1"/>
</dbReference>
<dbReference type="EMBL" id="PFAV01000054">
    <property type="protein sequence ID" value="PIR91133.1"/>
    <property type="molecule type" value="Genomic_DNA"/>
</dbReference>
<organism evidence="2 3">
    <name type="scientific">bacterium (Candidatus Gribaldobacteria) CG10_big_fil_rev_8_21_14_0_10_41_12</name>
    <dbReference type="NCBI Taxonomy" id="2014277"/>
    <lineage>
        <taxon>Bacteria</taxon>
        <taxon>Candidatus Gribaldobacteria</taxon>
    </lineage>
</organism>
<dbReference type="SUPFAM" id="SSF81301">
    <property type="entry name" value="Nucleotidyltransferase"/>
    <property type="match status" value="1"/>
</dbReference>
<dbReference type="InterPro" id="IPR043519">
    <property type="entry name" value="NT_sf"/>
</dbReference>
<evidence type="ECO:0000313" key="2">
    <source>
        <dbReference type="EMBL" id="PIR91133.1"/>
    </source>
</evidence>
<dbReference type="Gene3D" id="3.30.460.10">
    <property type="entry name" value="Beta Polymerase, domain 2"/>
    <property type="match status" value="1"/>
</dbReference>
<proteinExistence type="predicted"/>
<dbReference type="GO" id="GO:0016740">
    <property type="term" value="F:transferase activity"/>
    <property type="evidence" value="ECO:0007669"/>
    <property type="project" value="UniProtKB-KW"/>
</dbReference>
<keyword evidence="2" id="KW-0808">Transferase</keyword>
<dbReference type="Proteomes" id="UP000228906">
    <property type="component" value="Unassembled WGS sequence"/>
</dbReference>
<dbReference type="CDD" id="cd05403">
    <property type="entry name" value="NT_KNTase_like"/>
    <property type="match status" value="1"/>
</dbReference>